<evidence type="ECO:0000313" key="1">
    <source>
        <dbReference type="EMBL" id="TMQ75166.1"/>
    </source>
</evidence>
<accession>A0A5S4EIL9</accession>
<protein>
    <submittedName>
        <fullName evidence="1">Uncharacterized protein</fullName>
    </submittedName>
</protein>
<sequence>MVDIVGAETSAYQFLEQVGFLVAALGRTKTGKCAATVLLANRPQPGRRPLQCLFPARFPKMRAGPGRVEGRVGDLGRVIAANQGFQQALWRVHIVETEAPLDAQALAIGRPVAAADGEDPIIADLIVDLAADATVRTDAGNDAVDGLACPEQAAAVIGKHRGRQQCAGRAGLHAFAAADTARSAHRVVEIENDPRRCAATSHADHVVCLDVAASLQTELAVDAGIELHAHRRVAAVGTGRPGALRKAAGVHTRLPGPVPERRVAVVRLRAWRLFGEQQFDHHPSALPGTFGSVATHLHPLADLAAATGGEISLAVDLDHAGAAVAARLIVWRCARTQMRNRRTGAPGCLPDGFAGQRRQRAAIENEAKLC</sequence>
<reference evidence="1 2" key="1">
    <citation type="submission" date="2019-04" db="EMBL/GenBank/DDBJ databases">
        <title>A novel phosphate-accumulating bacterium identified in bioreactor for phosphate removal from wastewater.</title>
        <authorList>
            <person name="Kotlyarov R.Y."/>
            <person name="Beletsky A.V."/>
            <person name="Kallistova A.Y."/>
            <person name="Dorofeev A.G."/>
            <person name="Nikolaev Y.Y."/>
            <person name="Pimenov N.V."/>
            <person name="Ravin N.V."/>
            <person name="Mardanov A.V."/>
        </authorList>
    </citation>
    <scope>NUCLEOTIDE SEQUENCE [LARGE SCALE GENOMIC DNA]</scope>
    <source>
        <strain evidence="1 2">Bin19</strain>
    </source>
</reference>
<comment type="caution">
    <text evidence="1">The sequence shown here is derived from an EMBL/GenBank/DDBJ whole genome shotgun (WGS) entry which is preliminary data.</text>
</comment>
<evidence type="ECO:0000313" key="2">
    <source>
        <dbReference type="Proteomes" id="UP000306324"/>
    </source>
</evidence>
<keyword evidence="2" id="KW-1185">Reference proteome</keyword>
<proteinExistence type="predicted"/>
<name>A0A5S4EIL9_9PROT</name>
<dbReference type="AlphaFoldDB" id="A0A5S4EIL9"/>
<dbReference type="EMBL" id="SWAD01000115">
    <property type="protein sequence ID" value="TMQ75166.1"/>
    <property type="molecule type" value="Genomic_DNA"/>
</dbReference>
<gene>
    <name evidence="1" type="ORF">ACCUM_1917</name>
</gene>
<dbReference type="Proteomes" id="UP000306324">
    <property type="component" value="Unassembled WGS sequence"/>
</dbReference>
<organism evidence="1 2">
    <name type="scientific">Candidatus Accumulibacter phosphatis</name>
    <dbReference type="NCBI Taxonomy" id="327160"/>
    <lineage>
        <taxon>Bacteria</taxon>
        <taxon>Pseudomonadati</taxon>
        <taxon>Pseudomonadota</taxon>
        <taxon>Betaproteobacteria</taxon>
        <taxon>Candidatus Accumulibacter</taxon>
    </lineage>
</organism>